<evidence type="ECO:0000256" key="5">
    <source>
        <dbReference type="ARBA" id="ARBA00022989"/>
    </source>
</evidence>
<evidence type="ECO:0000256" key="2">
    <source>
        <dbReference type="ARBA" id="ARBA00022448"/>
    </source>
</evidence>
<feature type="transmembrane region" description="Helical" evidence="7">
    <location>
        <begin position="38"/>
        <end position="60"/>
    </location>
</feature>
<evidence type="ECO:0000313" key="10">
    <source>
        <dbReference type="EMBL" id="NYD69114.1"/>
    </source>
</evidence>
<gene>
    <name evidence="10" type="ORF">BJ984_000272</name>
</gene>
<keyword evidence="10" id="KW-0762">Sugar transport</keyword>
<evidence type="ECO:0000259" key="9">
    <source>
        <dbReference type="PROSITE" id="PS50928"/>
    </source>
</evidence>
<evidence type="ECO:0000256" key="3">
    <source>
        <dbReference type="ARBA" id="ARBA00022475"/>
    </source>
</evidence>
<feature type="transmembrane region" description="Helical" evidence="7">
    <location>
        <begin position="171"/>
        <end position="191"/>
    </location>
</feature>
<dbReference type="PROSITE" id="PS50928">
    <property type="entry name" value="ABC_TM1"/>
    <property type="match status" value="1"/>
</dbReference>
<feature type="transmembrane region" description="Helical" evidence="7">
    <location>
        <begin position="280"/>
        <end position="302"/>
    </location>
</feature>
<evidence type="ECO:0000256" key="7">
    <source>
        <dbReference type="RuleBase" id="RU363032"/>
    </source>
</evidence>
<proteinExistence type="inferred from homology"/>
<keyword evidence="2 7" id="KW-0813">Transport</keyword>
<dbReference type="Proteomes" id="UP000549913">
    <property type="component" value="Unassembled WGS sequence"/>
</dbReference>
<sequence length="318" mass="33859">MTALSTAPGHVADRAAARPAKRSPAGLRGTPGQWSGRFVVALVLLAFGLFFAIPIVWLLLATTKSPTDLIQNNPFSFGSLDGFAVNWNALFAFQDGAVVGWLGNSALYSVVALAITLVVSVPAGYALALTEFRLRRALLVTTLVVMLIPNTALVLPVFLELNTVGLIGSPLAVILPFSFFPFGVYLTYIYFSTSIPRDLLAAARIDGCTEFGVFTRIALPLATPVVALVAFFSFVQNWNNYFLPFVMLPASDQYPMQVGLTSLLASTPAFNPSSAGAASVQLPTLALATIMSVLPVLIVFLFSQRFLVSGMTAGGTKE</sequence>
<evidence type="ECO:0000313" key="11">
    <source>
        <dbReference type="Proteomes" id="UP000549913"/>
    </source>
</evidence>
<dbReference type="InterPro" id="IPR000515">
    <property type="entry name" value="MetI-like"/>
</dbReference>
<dbReference type="InterPro" id="IPR035906">
    <property type="entry name" value="MetI-like_sf"/>
</dbReference>
<comment type="subcellular location">
    <subcellularLocation>
        <location evidence="1 7">Cell membrane</location>
        <topology evidence="1 7">Multi-pass membrane protein</topology>
    </subcellularLocation>
</comment>
<feature type="region of interest" description="Disordered" evidence="8">
    <location>
        <begin position="1"/>
        <end position="28"/>
    </location>
</feature>
<keyword evidence="5 7" id="KW-1133">Transmembrane helix</keyword>
<organism evidence="10 11">
    <name type="scientific">Herbiconiux flava</name>
    <dbReference type="NCBI Taxonomy" id="881268"/>
    <lineage>
        <taxon>Bacteria</taxon>
        <taxon>Bacillati</taxon>
        <taxon>Actinomycetota</taxon>
        <taxon>Actinomycetes</taxon>
        <taxon>Micrococcales</taxon>
        <taxon>Microbacteriaceae</taxon>
        <taxon>Herbiconiux</taxon>
    </lineage>
</organism>
<keyword evidence="6 7" id="KW-0472">Membrane</keyword>
<dbReference type="AlphaFoldDB" id="A0A852SHK5"/>
<feature type="transmembrane region" description="Helical" evidence="7">
    <location>
        <begin position="211"/>
        <end position="235"/>
    </location>
</feature>
<evidence type="ECO:0000256" key="1">
    <source>
        <dbReference type="ARBA" id="ARBA00004651"/>
    </source>
</evidence>
<comment type="caution">
    <text evidence="10">The sequence shown here is derived from an EMBL/GenBank/DDBJ whole genome shotgun (WGS) entry which is preliminary data.</text>
</comment>
<comment type="similarity">
    <text evidence="7">Belongs to the binding-protein-dependent transport system permease family.</text>
</comment>
<evidence type="ECO:0000256" key="6">
    <source>
        <dbReference type="ARBA" id="ARBA00023136"/>
    </source>
</evidence>
<dbReference type="PANTHER" id="PTHR43744">
    <property type="entry name" value="ABC TRANSPORTER PERMEASE PROTEIN MG189-RELATED-RELATED"/>
    <property type="match status" value="1"/>
</dbReference>
<dbReference type="CDD" id="cd06261">
    <property type="entry name" value="TM_PBP2"/>
    <property type="match status" value="1"/>
</dbReference>
<dbReference type="GO" id="GO:0005886">
    <property type="term" value="C:plasma membrane"/>
    <property type="evidence" value="ECO:0007669"/>
    <property type="project" value="UniProtKB-SubCell"/>
</dbReference>
<evidence type="ECO:0000256" key="8">
    <source>
        <dbReference type="SAM" id="MobiDB-lite"/>
    </source>
</evidence>
<feature type="domain" description="ABC transmembrane type-1" evidence="9">
    <location>
        <begin position="102"/>
        <end position="303"/>
    </location>
</feature>
<dbReference type="PANTHER" id="PTHR43744:SF12">
    <property type="entry name" value="ABC TRANSPORTER PERMEASE PROTEIN MG189-RELATED"/>
    <property type="match status" value="1"/>
</dbReference>
<dbReference type="Pfam" id="PF00528">
    <property type="entry name" value="BPD_transp_1"/>
    <property type="match status" value="1"/>
</dbReference>
<dbReference type="RefSeq" id="WP_179546499.1">
    <property type="nucleotide sequence ID" value="NZ_BSEW01000001.1"/>
</dbReference>
<reference evidence="10 11" key="1">
    <citation type="submission" date="2020-07" db="EMBL/GenBank/DDBJ databases">
        <title>Sequencing the genomes of 1000 actinobacteria strains.</title>
        <authorList>
            <person name="Klenk H.-P."/>
        </authorList>
    </citation>
    <scope>NUCLEOTIDE SEQUENCE [LARGE SCALE GENOMIC DNA]</scope>
    <source>
        <strain evidence="10 11">DSM 26474</strain>
    </source>
</reference>
<dbReference type="SUPFAM" id="SSF161098">
    <property type="entry name" value="MetI-like"/>
    <property type="match status" value="1"/>
</dbReference>
<feature type="transmembrane region" description="Helical" evidence="7">
    <location>
        <begin position="137"/>
        <end position="159"/>
    </location>
</feature>
<dbReference type="GO" id="GO:0055085">
    <property type="term" value="P:transmembrane transport"/>
    <property type="evidence" value="ECO:0007669"/>
    <property type="project" value="InterPro"/>
</dbReference>
<keyword evidence="11" id="KW-1185">Reference proteome</keyword>
<protein>
    <submittedName>
        <fullName evidence="10">Multiple sugar transport system permease protein</fullName>
    </submittedName>
</protein>
<keyword evidence="3" id="KW-1003">Cell membrane</keyword>
<keyword evidence="4 7" id="KW-0812">Transmembrane</keyword>
<feature type="transmembrane region" description="Helical" evidence="7">
    <location>
        <begin position="106"/>
        <end position="130"/>
    </location>
</feature>
<evidence type="ECO:0000256" key="4">
    <source>
        <dbReference type="ARBA" id="ARBA00022692"/>
    </source>
</evidence>
<accession>A0A852SHK5</accession>
<dbReference type="Gene3D" id="1.10.3720.10">
    <property type="entry name" value="MetI-like"/>
    <property type="match status" value="1"/>
</dbReference>
<name>A0A852SHK5_9MICO</name>
<dbReference type="EMBL" id="JACCBM010000001">
    <property type="protein sequence ID" value="NYD69114.1"/>
    <property type="molecule type" value="Genomic_DNA"/>
</dbReference>